<sequence>MKYFIEQFGAIKQYDSFREMQEVIKTLRTRALTSGKAVTVSIQIKPDKVRVEVTFCTACGLDLTNCDLSGHNSCPRCHGQDTTEEML</sequence>
<organism evidence="1">
    <name type="scientific">marine sediment metagenome</name>
    <dbReference type="NCBI Taxonomy" id="412755"/>
    <lineage>
        <taxon>unclassified sequences</taxon>
        <taxon>metagenomes</taxon>
        <taxon>ecological metagenomes</taxon>
    </lineage>
</organism>
<reference evidence="1" key="1">
    <citation type="journal article" date="2015" name="Nature">
        <title>Complex archaea that bridge the gap between prokaryotes and eukaryotes.</title>
        <authorList>
            <person name="Spang A."/>
            <person name="Saw J.H."/>
            <person name="Jorgensen S.L."/>
            <person name="Zaremba-Niedzwiedzka K."/>
            <person name="Martijn J."/>
            <person name="Lind A.E."/>
            <person name="van Eijk R."/>
            <person name="Schleper C."/>
            <person name="Guy L."/>
            <person name="Ettema T.J."/>
        </authorList>
    </citation>
    <scope>NUCLEOTIDE SEQUENCE</scope>
</reference>
<dbReference type="EMBL" id="LAZR01010177">
    <property type="protein sequence ID" value="KKM68379.1"/>
    <property type="molecule type" value="Genomic_DNA"/>
</dbReference>
<proteinExistence type="predicted"/>
<name>A0A0F9JEZ4_9ZZZZ</name>
<accession>A0A0F9JEZ4</accession>
<gene>
    <name evidence="1" type="ORF">LCGC14_1461400</name>
</gene>
<evidence type="ECO:0000313" key="1">
    <source>
        <dbReference type="EMBL" id="KKM68379.1"/>
    </source>
</evidence>
<dbReference type="AlphaFoldDB" id="A0A0F9JEZ4"/>
<comment type="caution">
    <text evidence="1">The sequence shown here is derived from an EMBL/GenBank/DDBJ whole genome shotgun (WGS) entry which is preliminary data.</text>
</comment>
<protein>
    <submittedName>
        <fullName evidence="1">Uncharacterized protein</fullName>
    </submittedName>
</protein>